<sequence length="84" mass="9521">MNRLRIPAFKVMPSHSRCCSLLPSLSILLRPALRSEIVPQMHINPSRVVFEQLLIWSSIVCPGSDRLGPVDWRRRPPGIQSPPL</sequence>
<reference evidence="1" key="1">
    <citation type="submission" date="2020-05" db="EMBL/GenBank/DDBJ databases">
        <title>WGS assembly of Panicum virgatum.</title>
        <authorList>
            <person name="Lovell J.T."/>
            <person name="Jenkins J."/>
            <person name="Shu S."/>
            <person name="Juenger T.E."/>
            <person name="Schmutz J."/>
        </authorList>
    </citation>
    <scope>NUCLEOTIDE SEQUENCE</scope>
    <source>
        <strain evidence="1">AP13</strain>
    </source>
</reference>
<keyword evidence="2" id="KW-1185">Reference proteome</keyword>
<dbReference type="EMBL" id="CM029045">
    <property type="protein sequence ID" value="KAG2598167.1"/>
    <property type="molecule type" value="Genomic_DNA"/>
</dbReference>
<protein>
    <submittedName>
        <fullName evidence="1">Uncharacterized protein</fullName>
    </submittedName>
</protein>
<evidence type="ECO:0000313" key="1">
    <source>
        <dbReference type="EMBL" id="KAG2598167.1"/>
    </source>
</evidence>
<accession>A0A8T0SJ17</accession>
<gene>
    <name evidence="1" type="ORF">PVAP13_5KG505021</name>
</gene>
<proteinExistence type="predicted"/>
<dbReference type="AlphaFoldDB" id="A0A8T0SJ17"/>
<dbReference type="Proteomes" id="UP000823388">
    <property type="component" value="Chromosome 5K"/>
</dbReference>
<organism evidence="1 2">
    <name type="scientific">Panicum virgatum</name>
    <name type="common">Blackwell switchgrass</name>
    <dbReference type="NCBI Taxonomy" id="38727"/>
    <lineage>
        <taxon>Eukaryota</taxon>
        <taxon>Viridiplantae</taxon>
        <taxon>Streptophyta</taxon>
        <taxon>Embryophyta</taxon>
        <taxon>Tracheophyta</taxon>
        <taxon>Spermatophyta</taxon>
        <taxon>Magnoliopsida</taxon>
        <taxon>Liliopsida</taxon>
        <taxon>Poales</taxon>
        <taxon>Poaceae</taxon>
        <taxon>PACMAD clade</taxon>
        <taxon>Panicoideae</taxon>
        <taxon>Panicodae</taxon>
        <taxon>Paniceae</taxon>
        <taxon>Panicinae</taxon>
        <taxon>Panicum</taxon>
        <taxon>Panicum sect. Hiantes</taxon>
    </lineage>
</organism>
<name>A0A8T0SJ17_PANVG</name>
<comment type="caution">
    <text evidence="1">The sequence shown here is derived from an EMBL/GenBank/DDBJ whole genome shotgun (WGS) entry which is preliminary data.</text>
</comment>
<evidence type="ECO:0000313" key="2">
    <source>
        <dbReference type="Proteomes" id="UP000823388"/>
    </source>
</evidence>